<dbReference type="RefSeq" id="WP_307327077.1">
    <property type="nucleotide sequence ID" value="NZ_JAUSUG010000013.1"/>
</dbReference>
<evidence type="ECO:0008006" key="3">
    <source>
        <dbReference type="Google" id="ProtNLM"/>
    </source>
</evidence>
<dbReference type="SUPFAM" id="SSF160755">
    <property type="entry name" value="YugN-like"/>
    <property type="match status" value="1"/>
</dbReference>
<dbReference type="Proteomes" id="UP001230005">
    <property type="component" value="Unassembled WGS sequence"/>
</dbReference>
<dbReference type="Gene3D" id="3.30.310.100">
    <property type="entry name" value="YugN-like"/>
    <property type="match status" value="1"/>
</dbReference>
<accession>A0ABT9ZX87</accession>
<gene>
    <name evidence="1" type="ORF">J2S74_003238</name>
</gene>
<dbReference type="InterPro" id="IPR014967">
    <property type="entry name" value="Uncharacterised_YugN-like"/>
</dbReference>
<dbReference type="Pfam" id="PF08868">
    <property type="entry name" value="YugN"/>
    <property type="match status" value="1"/>
</dbReference>
<protein>
    <recommendedName>
        <fullName evidence="3">YugN-like protein</fullName>
    </recommendedName>
</protein>
<comment type="caution">
    <text evidence="1">The sequence shown here is derived from an EMBL/GenBank/DDBJ whole genome shotgun (WGS) entry which is preliminary data.</text>
</comment>
<dbReference type="InterPro" id="IPR036491">
    <property type="entry name" value="YugN-like_sf"/>
</dbReference>
<organism evidence="1 2">
    <name type="scientific">Evansella vedderi</name>
    <dbReference type="NCBI Taxonomy" id="38282"/>
    <lineage>
        <taxon>Bacteria</taxon>
        <taxon>Bacillati</taxon>
        <taxon>Bacillota</taxon>
        <taxon>Bacilli</taxon>
        <taxon>Bacillales</taxon>
        <taxon>Bacillaceae</taxon>
        <taxon>Evansella</taxon>
    </lineage>
</organism>
<reference evidence="1 2" key="1">
    <citation type="submission" date="2023-07" db="EMBL/GenBank/DDBJ databases">
        <title>Genomic Encyclopedia of Type Strains, Phase IV (KMG-IV): sequencing the most valuable type-strain genomes for metagenomic binning, comparative biology and taxonomic classification.</title>
        <authorList>
            <person name="Goeker M."/>
        </authorList>
    </citation>
    <scope>NUCLEOTIDE SEQUENCE [LARGE SCALE GENOMIC DNA]</scope>
    <source>
        <strain evidence="1 2">DSM 9768</strain>
    </source>
</reference>
<evidence type="ECO:0000313" key="2">
    <source>
        <dbReference type="Proteomes" id="UP001230005"/>
    </source>
</evidence>
<evidence type="ECO:0000313" key="1">
    <source>
        <dbReference type="EMBL" id="MDQ0255854.1"/>
    </source>
</evidence>
<proteinExistence type="predicted"/>
<keyword evidence="2" id="KW-1185">Reference proteome</keyword>
<dbReference type="EMBL" id="JAUSUG010000013">
    <property type="protein sequence ID" value="MDQ0255854.1"/>
    <property type="molecule type" value="Genomic_DNA"/>
</dbReference>
<name>A0ABT9ZX87_9BACI</name>
<sequence>MFEVPSPLENREYKLIDLENKLKPLGYVIGGGWEYDHGYFDYKIDDDGSYLFVRLPFTAVNGELDTKGVEVRLGRPFLLSHQYEGGNDHDNEEDPNPWVNQFAAPANPDAIIPSQWIATGKDYIEELEQVILYEGDSNPTQ</sequence>